<reference evidence="2 3" key="1">
    <citation type="journal article" date="2018" name="Front. Microbiol.">
        <title>Genome-Wide Analysis of Corynespora cassiicola Leaf Fall Disease Putative Effectors.</title>
        <authorList>
            <person name="Lopez D."/>
            <person name="Ribeiro S."/>
            <person name="Label P."/>
            <person name="Fumanal B."/>
            <person name="Venisse J.S."/>
            <person name="Kohler A."/>
            <person name="de Oliveira R.R."/>
            <person name="Labutti K."/>
            <person name="Lipzen A."/>
            <person name="Lail K."/>
            <person name="Bauer D."/>
            <person name="Ohm R.A."/>
            <person name="Barry K.W."/>
            <person name="Spatafora J."/>
            <person name="Grigoriev I.V."/>
            <person name="Martin F.M."/>
            <person name="Pujade-Renaud V."/>
        </authorList>
    </citation>
    <scope>NUCLEOTIDE SEQUENCE [LARGE SCALE GENOMIC DNA]</scope>
    <source>
        <strain evidence="2 3">Philippines</strain>
    </source>
</reference>
<evidence type="ECO:0000313" key="3">
    <source>
        <dbReference type="Proteomes" id="UP000240883"/>
    </source>
</evidence>
<feature type="compositionally biased region" description="Polar residues" evidence="1">
    <location>
        <begin position="535"/>
        <end position="551"/>
    </location>
</feature>
<feature type="region of interest" description="Disordered" evidence="1">
    <location>
        <begin position="25"/>
        <end position="51"/>
    </location>
</feature>
<dbReference type="OrthoDB" id="5373017at2759"/>
<feature type="compositionally biased region" description="Basic and acidic residues" evidence="1">
    <location>
        <begin position="121"/>
        <end position="130"/>
    </location>
</feature>
<name>A0A2T2NDS3_CORCC</name>
<dbReference type="EMBL" id="KZ678140">
    <property type="protein sequence ID" value="PSN63188.1"/>
    <property type="molecule type" value="Genomic_DNA"/>
</dbReference>
<feature type="compositionally biased region" description="Low complexity" evidence="1">
    <location>
        <begin position="148"/>
        <end position="158"/>
    </location>
</feature>
<dbReference type="AlphaFoldDB" id="A0A2T2NDS3"/>
<organism evidence="2 3">
    <name type="scientific">Corynespora cassiicola Philippines</name>
    <dbReference type="NCBI Taxonomy" id="1448308"/>
    <lineage>
        <taxon>Eukaryota</taxon>
        <taxon>Fungi</taxon>
        <taxon>Dikarya</taxon>
        <taxon>Ascomycota</taxon>
        <taxon>Pezizomycotina</taxon>
        <taxon>Dothideomycetes</taxon>
        <taxon>Pleosporomycetidae</taxon>
        <taxon>Pleosporales</taxon>
        <taxon>Corynesporascaceae</taxon>
        <taxon>Corynespora</taxon>
    </lineage>
</organism>
<evidence type="ECO:0000313" key="2">
    <source>
        <dbReference type="EMBL" id="PSN63188.1"/>
    </source>
</evidence>
<feature type="region of interest" description="Disordered" evidence="1">
    <location>
        <begin position="516"/>
        <end position="556"/>
    </location>
</feature>
<keyword evidence="3" id="KW-1185">Reference proteome</keyword>
<dbReference type="Proteomes" id="UP000240883">
    <property type="component" value="Unassembled WGS sequence"/>
</dbReference>
<proteinExistence type="predicted"/>
<feature type="region of interest" description="Disordered" evidence="1">
    <location>
        <begin position="95"/>
        <end position="158"/>
    </location>
</feature>
<feature type="region of interest" description="Disordered" evidence="1">
    <location>
        <begin position="373"/>
        <end position="401"/>
    </location>
</feature>
<gene>
    <name evidence="2" type="ORF">BS50DRAFT_576978</name>
</gene>
<evidence type="ECO:0000256" key="1">
    <source>
        <dbReference type="SAM" id="MobiDB-lite"/>
    </source>
</evidence>
<sequence length="617" mass="67426">MTTNAPYYQMRGQFNSANAQFAPADDDYDLSAPVTPHDASLYSDRQGSDNAVNPLEENHNLVELLEAATTAAGQSAQAMNVDATDAAIGMLNKGKRKRFPTPSADEHSSITHQPQDDDAASDPKRNRIEVPTDPQLQSPEHDVRGRSESGSVPPSSESLLNDARAAGVHSAAALFRRSSKETTRKYTRPPMSKLFMSLQLTPENFLHLQAQAKSYMLDPAHPERQHCVGNRGKGDTDMVKLRLFNCVREFLEDGVGERFFGEHVEKPGEKEADEAAQALGEEKVPSEGKLVWPRDGNKIIGLVTPLLRRMVTNERQRMYAIETRKGGTKKKESSVEAVQHHNDPAGFGNANAGLEHLQTQYTPSSSLMETSQHQQHYQPTSPVSSLSIHPQPTTPNQANFAMSPSMRTSAEMSSFEQLDLPTQHPAEAKISQINIYLAKNGFKLTAEKKIFGTPSDNLFFTTYQELQNEIHLLIKTAMSIYPALGPSPVPYEIEQALQGMAPEALRGLAVAATEMQANSSDANDEGADTIDSAPVSHSTSASGGAPTTPTSPFHVRRSVVTPSTVLPISKLPKHIVKVMETQGLTTISNVDEWHHAKLDLAYAVWAGNMVNVVVDLI</sequence>
<protein>
    <submittedName>
        <fullName evidence="2">Uncharacterized protein</fullName>
    </submittedName>
</protein>
<dbReference type="STRING" id="1448308.A0A2T2NDS3"/>
<accession>A0A2T2NDS3</accession>